<name>C6JRU3_SORBI</name>
<dbReference type="HOGENOM" id="CLU_1521699_0_0_1"/>
<evidence type="ECO:0000313" key="1">
    <source>
        <dbReference type="EMBL" id="EES20249.1"/>
    </source>
</evidence>
<gene>
    <name evidence="1" type="primary">Sb0012s010340</name>
    <name evidence="1" type="ORF">SORBIDRAFT_0012s010340</name>
</gene>
<proteinExistence type="predicted"/>
<accession>C6JRU3</accession>
<reference evidence="1" key="1">
    <citation type="journal article" date="2009" name="Nature">
        <title>The Sorghum bicolor genome and the diversification of grasses.</title>
        <authorList>
            <person name="Paterson A.H."/>
            <person name="Bowers J.E."/>
            <person name="Bruggmann R."/>
            <person name="Dubchak I."/>
            <person name="Grimwood J."/>
            <person name="Gundlach H."/>
            <person name="Haberer G."/>
            <person name="Hellsten U."/>
            <person name="Mitros T."/>
            <person name="Poliakov A."/>
            <person name="Schmutz J."/>
            <person name="Spannagl M."/>
            <person name="Tang H."/>
            <person name="Wang X."/>
            <person name="Wicker T."/>
            <person name="Bharti A.K."/>
            <person name="Chapman J."/>
            <person name="Feltus F.A."/>
            <person name="Gowik U."/>
            <person name="Grigoriev I.V."/>
            <person name="Lyons E."/>
            <person name="Maher C.A."/>
            <person name="Martis M."/>
            <person name="Narechania A."/>
            <person name="Otillar R.P."/>
            <person name="Penning B.W."/>
            <person name="Salamov A.A."/>
            <person name="Wang Y."/>
            <person name="Zhang L."/>
            <person name="Carpita N.C."/>
            <person name="Freeling M."/>
            <person name="Gingle A.R."/>
            <person name="Hash C.T."/>
            <person name="Keller B."/>
            <person name="Klein P."/>
            <person name="Kresovich S."/>
            <person name="McCann M.C."/>
            <person name="Ming R."/>
            <person name="Peterson D.G."/>
            <person name="Mehboob-ur-Rahman"/>
            <person name="Ware D."/>
            <person name="Westhoff P."/>
            <person name="Mayer K.F."/>
            <person name="Messing J."/>
            <person name="Rokhsar D.S."/>
        </authorList>
    </citation>
    <scope>NUCLEOTIDE SEQUENCE [LARGE SCALE GENOMIC DNA]</scope>
</reference>
<dbReference type="AlphaFoldDB" id="C6JRU3"/>
<organism evidence="1">
    <name type="scientific">Sorghum bicolor</name>
    <name type="common">Sorghum</name>
    <name type="synonym">Sorghum vulgare</name>
    <dbReference type="NCBI Taxonomy" id="4558"/>
    <lineage>
        <taxon>Eukaryota</taxon>
        <taxon>Viridiplantae</taxon>
        <taxon>Streptophyta</taxon>
        <taxon>Embryophyta</taxon>
        <taxon>Tracheophyta</taxon>
        <taxon>Spermatophyta</taxon>
        <taxon>Magnoliopsida</taxon>
        <taxon>Liliopsida</taxon>
        <taxon>Poales</taxon>
        <taxon>Poaceae</taxon>
        <taxon>PACMAD clade</taxon>
        <taxon>Panicoideae</taxon>
        <taxon>Andropogonodae</taxon>
        <taxon>Andropogoneae</taxon>
        <taxon>Sorghinae</taxon>
        <taxon>Sorghum</taxon>
    </lineage>
</organism>
<feature type="non-terminal residue" evidence="1">
    <location>
        <position position="177"/>
    </location>
</feature>
<dbReference type="EMBL" id="GL002606">
    <property type="protein sequence ID" value="EES20249.1"/>
    <property type="molecule type" value="Genomic_DNA"/>
</dbReference>
<sequence>MVINEGWNEDHLQPKKRGVHALSKVDMLCAKMDLLMKKVEESSKKEHEAIQPYAPVQAIRADTWCVVCGGGDHSGNDCPETKEEVSFINNNHNNNGYRPPQQQQQGWNSCPFYQGQGKIPGKPEDPIEGVRLMADQTIRFLEGLARDILIKIKNTYVIVDFIVLDMGSNTDIPIILG</sequence>
<protein>
    <submittedName>
        <fullName evidence="1">Uncharacterized protein</fullName>
    </submittedName>
</protein>